<dbReference type="STRING" id="1801797.A3G06_00425"/>
<proteinExistence type="inferred from homology"/>
<dbReference type="PROSITE" id="PS00483">
    <property type="entry name" value="DIHYDROOROTASE_2"/>
    <property type="match status" value="1"/>
</dbReference>
<keyword evidence="5 7" id="KW-0378">Hydrolase</keyword>
<dbReference type="Pfam" id="PF01979">
    <property type="entry name" value="Amidohydro_1"/>
    <property type="match status" value="1"/>
</dbReference>
<dbReference type="GO" id="GO:0005737">
    <property type="term" value="C:cytoplasm"/>
    <property type="evidence" value="ECO:0007669"/>
    <property type="project" value="TreeGrafter"/>
</dbReference>
<comment type="caution">
    <text evidence="7">The sequence shown here is derived from an EMBL/GenBank/DDBJ whole genome shotgun (WGS) entry which is preliminary data.</text>
</comment>
<evidence type="ECO:0000313" key="7">
    <source>
        <dbReference type="EMBL" id="OGJ04275.1"/>
    </source>
</evidence>
<comment type="similarity">
    <text evidence="3">Belongs to the metallo-dependent hydrolases superfamily. DHOase family. Class I DHOase subfamily.</text>
</comment>
<gene>
    <name evidence="7" type="ORF">A3G06_00425</name>
</gene>
<evidence type="ECO:0000256" key="2">
    <source>
        <dbReference type="ARBA" id="ARBA00002368"/>
    </source>
</evidence>
<name>A0A1F6YD45_9BACT</name>
<sequence>MLSIEGTIVNSAELKRSRIEIDQVTGLITKVSEPTGVADILFKNELIFPGFIDLHVHAREDTSHTQDYKEDFTTAGEAAINGGVVAFAEMPNNPIPPIDDASYEKKKELTKKCPVEVVLYAGIGPNTKPLSFRAPYKVFFGRSVGDLFFNSLPELETVLAKYRGQYVSFHCEDPEILEKHKNEPAHELQRPPEAEISAIDFALELIQKYNLSGKICHVSTLEGLEKIIKAKKLGVNVTLEITPHHLYFDMEMLNEGNRKIFQMNPPLRRRVDRLKIIEFLKNGEIDYLATDHAPHTKEEKEKGISGLPHLDTYGPFTTWLMHEHNFTAEDIARVCSQNPANFLNNFISGKYGKIEEGYIGSLTILSMEKPIKITKNILKTKCGWSPFEGVVFPGRGVMTIIKGEVKKDER</sequence>
<evidence type="ECO:0000313" key="8">
    <source>
        <dbReference type="Proteomes" id="UP000176192"/>
    </source>
</evidence>
<dbReference type="PANTHER" id="PTHR43668">
    <property type="entry name" value="ALLANTOINASE"/>
    <property type="match status" value="1"/>
</dbReference>
<comment type="function">
    <text evidence="2">Catalyzes the reversible cyclization of carbamoyl aspartate to dihydroorotate.</text>
</comment>
<reference evidence="7 8" key="1">
    <citation type="journal article" date="2016" name="Nat. Commun.">
        <title>Thousands of microbial genomes shed light on interconnected biogeochemical processes in an aquifer system.</title>
        <authorList>
            <person name="Anantharaman K."/>
            <person name="Brown C.T."/>
            <person name="Hug L.A."/>
            <person name="Sharon I."/>
            <person name="Castelle C.J."/>
            <person name="Probst A.J."/>
            <person name="Thomas B.C."/>
            <person name="Singh A."/>
            <person name="Wilkins M.J."/>
            <person name="Karaoz U."/>
            <person name="Brodie E.L."/>
            <person name="Williams K.H."/>
            <person name="Hubbard S.S."/>
            <person name="Banfield J.F."/>
        </authorList>
    </citation>
    <scope>NUCLEOTIDE SEQUENCE [LARGE SCALE GENOMIC DNA]</scope>
</reference>
<feature type="domain" description="Amidohydrolase-related" evidence="6">
    <location>
        <begin position="47"/>
        <end position="405"/>
    </location>
</feature>
<dbReference type="InterPro" id="IPR002195">
    <property type="entry name" value="Dihydroorotase_CS"/>
</dbReference>
<dbReference type="PANTHER" id="PTHR43668:SF4">
    <property type="entry name" value="ALLANTOINASE"/>
    <property type="match status" value="1"/>
</dbReference>
<protein>
    <submittedName>
        <fullName evidence="7">Amidohydrolase</fullName>
    </submittedName>
</protein>
<organism evidence="7 8">
    <name type="scientific">Candidatus Nomurabacteria bacterium RIFCSPLOWO2_12_FULL_46_14</name>
    <dbReference type="NCBI Taxonomy" id="1801797"/>
    <lineage>
        <taxon>Bacteria</taxon>
        <taxon>Candidatus Nomuraibacteriota</taxon>
    </lineage>
</organism>
<dbReference type="GO" id="GO:0006145">
    <property type="term" value="P:purine nucleobase catabolic process"/>
    <property type="evidence" value="ECO:0007669"/>
    <property type="project" value="TreeGrafter"/>
</dbReference>
<dbReference type="InterPro" id="IPR011059">
    <property type="entry name" value="Metal-dep_hydrolase_composite"/>
</dbReference>
<dbReference type="GO" id="GO:0004038">
    <property type="term" value="F:allantoinase activity"/>
    <property type="evidence" value="ECO:0007669"/>
    <property type="project" value="TreeGrafter"/>
</dbReference>
<accession>A0A1F6YD45</accession>
<dbReference type="GO" id="GO:0046872">
    <property type="term" value="F:metal ion binding"/>
    <property type="evidence" value="ECO:0007669"/>
    <property type="project" value="UniProtKB-KW"/>
</dbReference>
<evidence type="ECO:0000259" key="6">
    <source>
        <dbReference type="Pfam" id="PF01979"/>
    </source>
</evidence>
<dbReference type="Proteomes" id="UP000176192">
    <property type="component" value="Unassembled WGS sequence"/>
</dbReference>
<evidence type="ECO:0000256" key="5">
    <source>
        <dbReference type="ARBA" id="ARBA00022801"/>
    </source>
</evidence>
<dbReference type="SUPFAM" id="SSF51556">
    <property type="entry name" value="Metallo-dependent hydrolases"/>
    <property type="match status" value="1"/>
</dbReference>
<dbReference type="InterPro" id="IPR032466">
    <property type="entry name" value="Metal_Hydrolase"/>
</dbReference>
<evidence type="ECO:0000256" key="4">
    <source>
        <dbReference type="ARBA" id="ARBA00022723"/>
    </source>
</evidence>
<evidence type="ECO:0000256" key="3">
    <source>
        <dbReference type="ARBA" id="ARBA00010286"/>
    </source>
</evidence>
<dbReference type="InterPro" id="IPR006680">
    <property type="entry name" value="Amidohydro-rel"/>
</dbReference>
<dbReference type="NCBIfam" id="TIGR00857">
    <property type="entry name" value="pyrC_multi"/>
    <property type="match status" value="1"/>
</dbReference>
<keyword evidence="4" id="KW-0479">Metal-binding</keyword>
<dbReference type="Gene3D" id="3.20.20.140">
    <property type="entry name" value="Metal-dependent hydrolases"/>
    <property type="match status" value="1"/>
</dbReference>
<dbReference type="SUPFAM" id="SSF51338">
    <property type="entry name" value="Composite domain of metallo-dependent hydrolases"/>
    <property type="match status" value="1"/>
</dbReference>
<dbReference type="InterPro" id="IPR050138">
    <property type="entry name" value="DHOase/Allantoinase_Hydrolase"/>
</dbReference>
<dbReference type="AlphaFoldDB" id="A0A1F6YD45"/>
<evidence type="ECO:0000256" key="1">
    <source>
        <dbReference type="ARBA" id="ARBA00001947"/>
    </source>
</evidence>
<dbReference type="EMBL" id="MFVV01000003">
    <property type="protein sequence ID" value="OGJ04275.1"/>
    <property type="molecule type" value="Genomic_DNA"/>
</dbReference>
<comment type="cofactor">
    <cofactor evidence="1">
        <name>Zn(2+)</name>
        <dbReference type="ChEBI" id="CHEBI:29105"/>
    </cofactor>
</comment>